<dbReference type="Pfam" id="PF00899">
    <property type="entry name" value="ThiF"/>
    <property type="match status" value="1"/>
</dbReference>
<gene>
    <name evidence="15" type="primary">UBA2</name>
    <name evidence="15" type="ORF">LPJ53_004774</name>
</gene>
<feature type="binding site" evidence="11">
    <location>
        <position position="440"/>
    </location>
    <ligand>
        <name>Zn(2+)</name>
        <dbReference type="ChEBI" id="CHEBI:29105"/>
    </ligand>
</feature>
<evidence type="ECO:0000256" key="8">
    <source>
        <dbReference type="PIRNR" id="PIRNR039133"/>
    </source>
</evidence>
<dbReference type="InterPro" id="IPR033127">
    <property type="entry name" value="UBQ-activ_enz_E1_Cys_AS"/>
</dbReference>
<feature type="binding site" evidence="10">
    <location>
        <position position="76"/>
    </location>
    <ligand>
        <name>ATP</name>
        <dbReference type="ChEBI" id="CHEBI:30616"/>
    </ligand>
</feature>
<evidence type="ECO:0000256" key="6">
    <source>
        <dbReference type="ARBA" id="ARBA00022833"/>
    </source>
</evidence>
<feature type="binding site" evidence="11">
    <location>
        <position position="443"/>
    </location>
    <ligand>
        <name>Zn(2+)</name>
        <dbReference type="ChEBI" id="CHEBI:29105"/>
    </ligand>
</feature>
<dbReference type="InterPro" id="IPR042449">
    <property type="entry name" value="Ub-E1_IAD_1"/>
</dbReference>
<dbReference type="InterPro" id="IPR045886">
    <property type="entry name" value="ThiF/MoeB/HesA"/>
</dbReference>
<feature type="binding site" evidence="11">
    <location>
        <position position="162"/>
    </location>
    <ligand>
        <name>Zn(2+)</name>
        <dbReference type="ChEBI" id="CHEBI:29105"/>
    </ligand>
</feature>
<protein>
    <recommendedName>
        <fullName evidence="8">Ubiquitin-activating enzyme E1-like</fullName>
    </recommendedName>
</protein>
<keyword evidence="16" id="KW-1185">Reference proteome</keyword>
<dbReference type="GO" id="GO:0016925">
    <property type="term" value="P:protein sumoylation"/>
    <property type="evidence" value="ECO:0007669"/>
    <property type="project" value="UniProtKB-UniRule"/>
</dbReference>
<dbReference type="Proteomes" id="UP001149813">
    <property type="component" value="Unassembled WGS sequence"/>
</dbReference>
<evidence type="ECO:0000256" key="12">
    <source>
        <dbReference type="PROSITE-ProRule" id="PRU10132"/>
    </source>
</evidence>
<evidence type="ECO:0000259" key="14">
    <source>
        <dbReference type="Pfam" id="PF00899"/>
    </source>
</evidence>
<evidence type="ECO:0000256" key="1">
    <source>
        <dbReference type="ARBA" id="ARBA00004718"/>
    </source>
</evidence>
<feature type="region of interest" description="Disordered" evidence="13">
    <location>
        <begin position="550"/>
        <end position="573"/>
    </location>
</feature>
<dbReference type="GO" id="GO:0031510">
    <property type="term" value="C:SUMO activating enzyme complex"/>
    <property type="evidence" value="ECO:0007669"/>
    <property type="project" value="UniProtKB-UniRule"/>
</dbReference>
<evidence type="ECO:0000256" key="11">
    <source>
        <dbReference type="PIRSR" id="PIRSR039133-3"/>
    </source>
</evidence>
<feature type="binding site" evidence="11">
    <location>
        <position position="165"/>
    </location>
    <ligand>
        <name>Zn(2+)</name>
        <dbReference type="ChEBI" id="CHEBI:29105"/>
    </ligand>
</feature>
<evidence type="ECO:0000313" key="16">
    <source>
        <dbReference type="Proteomes" id="UP001149813"/>
    </source>
</evidence>
<dbReference type="GO" id="GO:0046872">
    <property type="term" value="F:metal ion binding"/>
    <property type="evidence" value="ECO:0007669"/>
    <property type="project" value="UniProtKB-KW"/>
</dbReference>
<dbReference type="SUPFAM" id="SSF69572">
    <property type="entry name" value="Activating enzymes of the ubiquitin-like proteins"/>
    <property type="match status" value="1"/>
</dbReference>
<dbReference type="PIRSF" id="PIRSF039133">
    <property type="entry name" value="SUMO_E1B"/>
    <property type="match status" value="1"/>
</dbReference>
<dbReference type="OrthoDB" id="10255449at2759"/>
<dbReference type="Gene3D" id="3.10.290.20">
    <property type="entry name" value="Ubiquitin-like 2 activating enzyme e1b. Chain: B, domain 3"/>
    <property type="match status" value="1"/>
</dbReference>
<dbReference type="AlphaFoldDB" id="A0A9W8CNU2"/>
<reference evidence="15" key="1">
    <citation type="submission" date="2022-07" db="EMBL/GenBank/DDBJ databases">
        <title>Phylogenomic reconstructions and comparative analyses of Kickxellomycotina fungi.</title>
        <authorList>
            <person name="Reynolds N.K."/>
            <person name="Stajich J.E."/>
            <person name="Barry K."/>
            <person name="Grigoriev I.V."/>
            <person name="Crous P."/>
            <person name="Smith M.E."/>
        </authorList>
    </citation>
    <scope>NUCLEOTIDE SEQUENCE</scope>
    <source>
        <strain evidence="15">NBRC 32514</strain>
    </source>
</reference>
<dbReference type="Gene3D" id="3.50.50.80">
    <property type="entry name" value="Ubiquitin-activating enzyme E1, inactive adenylation domain, subdomain 1"/>
    <property type="match status" value="1"/>
</dbReference>
<evidence type="ECO:0000256" key="13">
    <source>
        <dbReference type="SAM" id="MobiDB-lite"/>
    </source>
</evidence>
<dbReference type="InterPro" id="IPR030661">
    <property type="entry name" value="Uba2"/>
</dbReference>
<dbReference type="GO" id="GO:0005737">
    <property type="term" value="C:cytoplasm"/>
    <property type="evidence" value="ECO:0007669"/>
    <property type="project" value="TreeGrafter"/>
</dbReference>
<feature type="domain" description="THIF-type NAD/FAD binding fold" evidence="14">
    <location>
        <begin position="6"/>
        <end position="426"/>
    </location>
</feature>
<dbReference type="InterPro" id="IPR035985">
    <property type="entry name" value="Ubiquitin-activating_enz"/>
</dbReference>
<dbReference type="PANTHER" id="PTHR10953:SF5">
    <property type="entry name" value="SUMO-ACTIVATING ENZYME SUBUNIT 2"/>
    <property type="match status" value="1"/>
</dbReference>
<keyword evidence="15" id="KW-0436">Ligase</keyword>
<feature type="binding site" evidence="10">
    <location>
        <begin position="121"/>
        <end position="126"/>
    </location>
    <ligand>
        <name>ATP</name>
        <dbReference type="ChEBI" id="CHEBI:30616"/>
    </ligand>
</feature>
<evidence type="ECO:0000313" key="15">
    <source>
        <dbReference type="EMBL" id="KAJ1720610.1"/>
    </source>
</evidence>
<keyword evidence="5 8" id="KW-0833">Ubl conjugation pathway</keyword>
<evidence type="ECO:0000256" key="3">
    <source>
        <dbReference type="ARBA" id="ARBA00022723"/>
    </source>
</evidence>
<keyword evidence="6 8" id="KW-0862">Zinc</keyword>
<feature type="binding site" evidence="10">
    <location>
        <begin position="60"/>
        <end position="63"/>
    </location>
    <ligand>
        <name>ATP</name>
        <dbReference type="ChEBI" id="CHEBI:30616"/>
    </ligand>
</feature>
<feature type="binding site" evidence="10">
    <location>
        <begin position="28"/>
        <end position="33"/>
    </location>
    <ligand>
        <name>ATP</name>
        <dbReference type="ChEBI" id="CHEBI:30616"/>
    </ligand>
</feature>
<comment type="caution">
    <text evidence="15">The sequence shown here is derived from an EMBL/GenBank/DDBJ whole genome shotgun (WGS) entry which is preliminary data.</text>
</comment>
<evidence type="ECO:0000256" key="5">
    <source>
        <dbReference type="ARBA" id="ARBA00022786"/>
    </source>
</evidence>
<evidence type="ECO:0000256" key="4">
    <source>
        <dbReference type="ARBA" id="ARBA00022741"/>
    </source>
</evidence>
<name>A0A9W8CNU2_9FUNG</name>
<dbReference type="EMBL" id="JANBOJ010000241">
    <property type="protein sequence ID" value="KAJ1720610.1"/>
    <property type="molecule type" value="Genomic_DNA"/>
</dbReference>
<evidence type="ECO:0000256" key="7">
    <source>
        <dbReference type="ARBA" id="ARBA00022840"/>
    </source>
</evidence>
<dbReference type="InterPro" id="IPR000594">
    <property type="entry name" value="ThiF_NAD_FAD-bd"/>
</dbReference>
<feature type="binding site" evidence="10">
    <location>
        <position position="52"/>
    </location>
    <ligand>
        <name>ATP</name>
        <dbReference type="ChEBI" id="CHEBI:30616"/>
    </ligand>
</feature>
<sequence length="606" mass="65412">MRQTTQLSQLFGAETVAQLAATRILVVGAGGIGCELLKNLGGSGFGDITALDLDTIDLSNLNRQFLFQRTHLSQPKSTTAAAAISRFNPGIAAAGILGNVKDRRFTVDWFAGFGLVFNALDNLDARRHVNTMCLAAHVPLVESGTAGHLGQVTVIDGGLTECFECRPKAAERRTFPVCTIRSTPSAPVHCVVWAKDYLFAQLFGAAAPLPQAEGERVEDEAVAEELREEERALAELAAAVGGADFARRVFVKVFDRDVRRLLAADHMWVQRRAPEPLDYDKLLEQWEARADGVPLDPAKLSDHEPMAVELAFALFCHATRVLAQRHVASEGDGSPLVFDKDDAACLWFVAATASLRSYVFGIAQRSVFDVKAIAGNIIPAVATTNAIAAGLMVVQGISLLQQKLRGLSVGERCCTAYLAYNAKRPRSILREGLAPPNVRCAVCRRRYLTLRVEDFGRATLDGVLRFVGGMVELGEDLAVVEGARILCDPDYEDNLGASLESLGVGEGAMLTVVSEDEAVVPVVLSLASAREGSEGMVLEGVESVPVFEPLPVEPQEPQEEEEENDDVGVEVVEDEVERRRLTRDALAVLPAESASKKRAVDVVTID</sequence>
<dbReference type="GO" id="GO:0019948">
    <property type="term" value="F:SUMO activating enzyme activity"/>
    <property type="evidence" value="ECO:0007669"/>
    <property type="project" value="UniProtKB-UniRule"/>
</dbReference>
<dbReference type="GO" id="GO:0005524">
    <property type="term" value="F:ATP binding"/>
    <property type="evidence" value="ECO:0007669"/>
    <property type="project" value="UniProtKB-UniRule"/>
</dbReference>
<comment type="subunit">
    <text evidence="8">Heterodimer.</text>
</comment>
<dbReference type="Gene3D" id="1.10.10.520">
    <property type="entry name" value="Ubiquitin activating enzymes (Uba3). Chain: B, domain 2"/>
    <property type="match status" value="1"/>
</dbReference>
<dbReference type="PROSITE" id="PS51257">
    <property type="entry name" value="PROKAR_LIPOPROTEIN"/>
    <property type="match status" value="1"/>
</dbReference>
<accession>A0A9W8CNU2</accession>
<proteinExistence type="inferred from homology"/>
<evidence type="ECO:0000256" key="9">
    <source>
        <dbReference type="PIRSR" id="PIRSR039133-1"/>
    </source>
</evidence>
<feature type="compositionally biased region" description="Acidic residues" evidence="13">
    <location>
        <begin position="556"/>
        <end position="573"/>
    </location>
</feature>
<keyword evidence="3 8" id="KW-0479">Metal-binding</keyword>
<feature type="active site" description="Glycyl thioester intermediate" evidence="9 12">
    <location>
        <position position="178"/>
    </location>
</feature>
<keyword evidence="4 8" id="KW-0547">Nucleotide-binding</keyword>
<dbReference type="FunFam" id="3.50.50.80:FF:000002">
    <property type="entry name" value="SUMO-activating enzyme subunit 2"/>
    <property type="match status" value="1"/>
</dbReference>
<evidence type="ECO:0000256" key="2">
    <source>
        <dbReference type="ARBA" id="ARBA00005673"/>
    </source>
</evidence>
<keyword evidence="7 8" id="KW-0067">ATP-binding</keyword>
<dbReference type="InterPro" id="IPR023318">
    <property type="entry name" value="Ub_act_enz_dom_a_sf"/>
</dbReference>
<comment type="pathway">
    <text evidence="1 8">Protein modification; protein sumoylation.</text>
</comment>
<comment type="similarity">
    <text evidence="2 8">Belongs to the ubiquitin-activating E1 family.</text>
</comment>
<dbReference type="PROSITE" id="PS00865">
    <property type="entry name" value="UBIQUITIN_ACTIVAT_2"/>
    <property type="match status" value="1"/>
</dbReference>
<organism evidence="15 16">
    <name type="scientific">Coemansia erecta</name>
    <dbReference type="NCBI Taxonomy" id="147472"/>
    <lineage>
        <taxon>Eukaryota</taxon>
        <taxon>Fungi</taxon>
        <taxon>Fungi incertae sedis</taxon>
        <taxon>Zoopagomycota</taxon>
        <taxon>Kickxellomycotina</taxon>
        <taxon>Kickxellomycetes</taxon>
        <taxon>Kickxellales</taxon>
        <taxon>Kickxellaceae</taxon>
        <taxon>Coemansia</taxon>
    </lineage>
</organism>
<evidence type="ECO:0000256" key="10">
    <source>
        <dbReference type="PIRSR" id="PIRSR039133-2"/>
    </source>
</evidence>
<dbReference type="PANTHER" id="PTHR10953">
    <property type="entry name" value="UBIQUITIN-ACTIVATING ENZYME E1"/>
    <property type="match status" value="1"/>
</dbReference>